<name>A0A0C3GB03_PILCF</name>
<proteinExistence type="predicted"/>
<dbReference type="InterPro" id="IPR013149">
    <property type="entry name" value="ADH-like_C"/>
</dbReference>
<evidence type="ECO:0000313" key="2">
    <source>
        <dbReference type="EMBL" id="KIM88909.1"/>
    </source>
</evidence>
<dbReference type="SUPFAM" id="SSF51735">
    <property type="entry name" value="NAD(P)-binding Rossmann-fold domains"/>
    <property type="match status" value="1"/>
</dbReference>
<dbReference type="Gene3D" id="3.40.50.720">
    <property type="entry name" value="NAD(P)-binding Rossmann-like Domain"/>
    <property type="match status" value="1"/>
</dbReference>
<protein>
    <recommendedName>
        <fullName evidence="1">Enoyl reductase (ER) domain-containing protein</fullName>
    </recommendedName>
</protein>
<dbReference type="PANTHER" id="PTHR45348">
    <property type="entry name" value="HYPOTHETICAL OXIDOREDUCTASE (EUROFUNG)"/>
    <property type="match status" value="1"/>
</dbReference>
<dbReference type="SUPFAM" id="SSF50129">
    <property type="entry name" value="GroES-like"/>
    <property type="match status" value="1"/>
</dbReference>
<dbReference type="Proteomes" id="UP000054166">
    <property type="component" value="Unassembled WGS sequence"/>
</dbReference>
<dbReference type="OrthoDB" id="9992527at2759"/>
<dbReference type="PANTHER" id="PTHR45348:SF3">
    <property type="entry name" value="ENOYL REDUCTASE (ER) DOMAIN-CONTAINING PROTEIN"/>
    <property type="match status" value="1"/>
</dbReference>
<sequence length="375" mass="40164">MSTKTHTAIATTGKGIFDAIEVPTETPGRGEILLKTEYSSMIALDTYRTDLGFAVEEYPLVLGFNASGTVHEVGPEVNGLVAGDRVAAFAYQGSRSKSMQQYTILSETTCAKIPDSLPLDAAATIPDNFVTAFWSLFDQLKLTFPSSVPKNGTTVPSPPSADAAILIYGAGATSGQYAIQLLKLAGYKNILATASSKHHIHLRNLGATHAFDYSSPSLIQDIEAAASGKVPLIMDCVTAEGTLAVTSKVISSNGTVALLLPIKQGNKLAGGAGAELAMELADDRNPFPRSVKVLGVKTFTYQTNKYLKENLMPKILPDLLAEGNIEPNRVRLLDSRRKSLKDRVQDGMELLRENRVSGEKVVVKIDPIRAEEGSI</sequence>
<reference evidence="2 3" key="1">
    <citation type="submission" date="2014-04" db="EMBL/GenBank/DDBJ databases">
        <authorList>
            <consortium name="DOE Joint Genome Institute"/>
            <person name="Kuo A."/>
            <person name="Tarkka M."/>
            <person name="Buscot F."/>
            <person name="Kohler A."/>
            <person name="Nagy L.G."/>
            <person name="Floudas D."/>
            <person name="Copeland A."/>
            <person name="Barry K.W."/>
            <person name="Cichocki N."/>
            <person name="Veneault-Fourrey C."/>
            <person name="LaButti K."/>
            <person name="Lindquist E.A."/>
            <person name="Lipzen A."/>
            <person name="Lundell T."/>
            <person name="Morin E."/>
            <person name="Murat C."/>
            <person name="Sun H."/>
            <person name="Tunlid A."/>
            <person name="Henrissat B."/>
            <person name="Grigoriev I.V."/>
            <person name="Hibbett D.S."/>
            <person name="Martin F."/>
            <person name="Nordberg H.P."/>
            <person name="Cantor M.N."/>
            <person name="Hua S.X."/>
        </authorList>
    </citation>
    <scope>NUCLEOTIDE SEQUENCE [LARGE SCALE GENOMIC DNA]</scope>
    <source>
        <strain evidence="2 3">F 1598</strain>
    </source>
</reference>
<dbReference type="EMBL" id="KN832976">
    <property type="protein sequence ID" value="KIM88909.1"/>
    <property type="molecule type" value="Genomic_DNA"/>
</dbReference>
<dbReference type="Pfam" id="PF00107">
    <property type="entry name" value="ADH_zinc_N"/>
    <property type="match status" value="1"/>
</dbReference>
<dbReference type="InterPro" id="IPR047122">
    <property type="entry name" value="Trans-enoyl_RdTase-like"/>
</dbReference>
<dbReference type="HOGENOM" id="CLU_026673_16_5_1"/>
<gene>
    <name evidence="2" type="ORF">PILCRDRAFT_813909</name>
</gene>
<dbReference type="InterPro" id="IPR036291">
    <property type="entry name" value="NAD(P)-bd_dom_sf"/>
</dbReference>
<evidence type="ECO:0000259" key="1">
    <source>
        <dbReference type="SMART" id="SM00829"/>
    </source>
</evidence>
<dbReference type="InParanoid" id="A0A0C3GB03"/>
<dbReference type="InterPro" id="IPR011032">
    <property type="entry name" value="GroES-like_sf"/>
</dbReference>
<dbReference type="AlphaFoldDB" id="A0A0C3GB03"/>
<feature type="domain" description="Enoyl reductase (ER)" evidence="1">
    <location>
        <begin position="15"/>
        <end position="363"/>
    </location>
</feature>
<dbReference type="Pfam" id="PF08240">
    <property type="entry name" value="ADH_N"/>
    <property type="match status" value="1"/>
</dbReference>
<dbReference type="GO" id="GO:0016651">
    <property type="term" value="F:oxidoreductase activity, acting on NAD(P)H"/>
    <property type="evidence" value="ECO:0007669"/>
    <property type="project" value="InterPro"/>
</dbReference>
<dbReference type="CDD" id="cd08249">
    <property type="entry name" value="enoyl_reductase_like"/>
    <property type="match status" value="1"/>
</dbReference>
<dbReference type="SMART" id="SM00829">
    <property type="entry name" value="PKS_ER"/>
    <property type="match status" value="1"/>
</dbReference>
<reference evidence="3" key="2">
    <citation type="submission" date="2015-01" db="EMBL/GenBank/DDBJ databases">
        <title>Evolutionary Origins and Diversification of the Mycorrhizal Mutualists.</title>
        <authorList>
            <consortium name="DOE Joint Genome Institute"/>
            <consortium name="Mycorrhizal Genomics Consortium"/>
            <person name="Kohler A."/>
            <person name="Kuo A."/>
            <person name="Nagy L.G."/>
            <person name="Floudas D."/>
            <person name="Copeland A."/>
            <person name="Barry K.W."/>
            <person name="Cichocki N."/>
            <person name="Veneault-Fourrey C."/>
            <person name="LaButti K."/>
            <person name="Lindquist E.A."/>
            <person name="Lipzen A."/>
            <person name="Lundell T."/>
            <person name="Morin E."/>
            <person name="Murat C."/>
            <person name="Riley R."/>
            <person name="Ohm R."/>
            <person name="Sun H."/>
            <person name="Tunlid A."/>
            <person name="Henrissat B."/>
            <person name="Grigoriev I.V."/>
            <person name="Hibbett D.S."/>
            <person name="Martin F."/>
        </authorList>
    </citation>
    <scope>NUCLEOTIDE SEQUENCE [LARGE SCALE GENOMIC DNA]</scope>
    <source>
        <strain evidence="3">F 1598</strain>
    </source>
</reference>
<dbReference type="Gene3D" id="3.90.180.10">
    <property type="entry name" value="Medium-chain alcohol dehydrogenases, catalytic domain"/>
    <property type="match status" value="1"/>
</dbReference>
<evidence type="ECO:0000313" key="3">
    <source>
        <dbReference type="Proteomes" id="UP000054166"/>
    </source>
</evidence>
<organism evidence="2 3">
    <name type="scientific">Piloderma croceum (strain F 1598)</name>
    <dbReference type="NCBI Taxonomy" id="765440"/>
    <lineage>
        <taxon>Eukaryota</taxon>
        <taxon>Fungi</taxon>
        <taxon>Dikarya</taxon>
        <taxon>Basidiomycota</taxon>
        <taxon>Agaricomycotina</taxon>
        <taxon>Agaricomycetes</taxon>
        <taxon>Agaricomycetidae</taxon>
        <taxon>Atheliales</taxon>
        <taxon>Atheliaceae</taxon>
        <taxon>Piloderma</taxon>
    </lineage>
</organism>
<dbReference type="STRING" id="765440.A0A0C3GB03"/>
<keyword evidence="3" id="KW-1185">Reference proteome</keyword>
<dbReference type="InterPro" id="IPR020843">
    <property type="entry name" value="ER"/>
</dbReference>
<dbReference type="InterPro" id="IPR013154">
    <property type="entry name" value="ADH-like_N"/>
</dbReference>
<accession>A0A0C3GB03</accession>